<dbReference type="Gene3D" id="1.20.920.20">
    <property type="match status" value="1"/>
</dbReference>
<dbReference type="InterPro" id="IPR024743">
    <property type="entry name" value="Dynein_HC_stalk"/>
</dbReference>
<reference evidence="2 3" key="1">
    <citation type="submission" date="2016-09" db="EMBL/GenBank/DDBJ databases">
        <title>Extensive genetic diversity and differential bi-allelic expression allows diatom success in the polar Southern Ocean.</title>
        <authorList>
            <consortium name="DOE Joint Genome Institute"/>
            <person name="Mock T."/>
            <person name="Otillar R.P."/>
            <person name="Strauss J."/>
            <person name="Dupont C."/>
            <person name="Frickenhaus S."/>
            <person name="Maumus F."/>
            <person name="Mcmullan M."/>
            <person name="Sanges R."/>
            <person name="Schmutz J."/>
            <person name="Toseland A."/>
            <person name="Valas R."/>
            <person name="Veluchamy A."/>
            <person name="Ward B.J."/>
            <person name="Allen A."/>
            <person name="Barry K."/>
            <person name="Falciatore A."/>
            <person name="Ferrante M."/>
            <person name="Fortunato A.E."/>
            <person name="Gloeckner G."/>
            <person name="Gruber A."/>
            <person name="Hipkin R."/>
            <person name="Janech M."/>
            <person name="Kroth P."/>
            <person name="Leese F."/>
            <person name="Lindquist E."/>
            <person name="Lyon B.R."/>
            <person name="Martin J."/>
            <person name="Mayer C."/>
            <person name="Parker M."/>
            <person name="Quesneville H."/>
            <person name="Raymond J."/>
            <person name="Uhlig C."/>
            <person name="Valentin K.U."/>
            <person name="Worden A.Z."/>
            <person name="Armbrust E.V."/>
            <person name="Bowler C."/>
            <person name="Green B."/>
            <person name="Moulton V."/>
            <person name="Van Oosterhout C."/>
            <person name="Grigoriev I."/>
        </authorList>
    </citation>
    <scope>NUCLEOTIDE SEQUENCE [LARGE SCALE GENOMIC DNA]</scope>
    <source>
        <strain evidence="2 3">CCMP1102</strain>
    </source>
</reference>
<dbReference type="AlphaFoldDB" id="A0A1E7ERE0"/>
<name>A0A1E7ERE0_9STRA</name>
<feature type="domain" description="Dynein heavy chain coiled coil stalk" evidence="1">
    <location>
        <begin position="2"/>
        <end position="70"/>
    </location>
</feature>
<evidence type="ECO:0000259" key="1">
    <source>
        <dbReference type="Pfam" id="PF12777"/>
    </source>
</evidence>
<dbReference type="Pfam" id="PF12777">
    <property type="entry name" value="MT"/>
    <property type="match status" value="1"/>
</dbReference>
<keyword evidence="3" id="KW-1185">Reference proteome</keyword>
<proteinExistence type="predicted"/>
<dbReference type="InParanoid" id="A0A1E7ERE0"/>
<protein>
    <recommendedName>
        <fullName evidence="1">Dynein heavy chain coiled coil stalk domain-containing protein</fullName>
    </recommendedName>
</protein>
<dbReference type="OrthoDB" id="424310at2759"/>
<sequence length="104" mass="11316">MKTKNQAAAGPCSFVLNIVTYYDIVVTVEPKRKALSEANAQLLGASSKLETVMQYVAEIEQKLAKLTISRHVADHQRKLNPKEIGSGAGDDGGTSWALRQRFGV</sequence>
<accession>A0A1E7ERE0</accession>
<gene>
    <name evidence="2" type="ORF">FRACYDRAFT_249440</name>
</gene>
<dbReference type="Proteomes" id="UP000095751">
    <property type="component" value="Unassembled WGS sequence"/>
</dbReference>
<evidence type="ECO:0000313" key="3">
    <source>
        <dbReference type="Proteomes" id="UP000095751"/>
    </source>
</evidence>
<dbReference type="EMBL" id="KV784379">
    <property type="protein sequence ID" value="OEU08548.1"/>
    <property type="molecule type" value="Genomic_DNA"/>
</dbReference>
<evidence type="ECO:0000313" key="2">
    <source>
        <dbReference type="EMBL" id="OEU08548.1"/>
    </source>
</evidence>
<organism evidence="2 3">
    <name type="scientific">Fragilariopsis cylindrus CCMP1102</name>
    <dbReference type="NCBI Taxonomy" id="635003"/>
    <lineage>
        <taxon>Eukaryota</taxon>
        <taxon>Sar</taxon>
        <taxon>Stramenopiles</taxon>
        <taxon>Ochrophyta</taxon>
        <taxon>Bacillariophyta</taxon>
        <taxon>Bacillariophyceae</taxon>
        <taxon>Bacillariophycidae</taxon>
        <taxon>Bacillariales</taxon>
        <taxon>Bacillariaceae</taxon>
        <taxon>Fragilariopsis</taxon>
    </lineage>
</organism>
<dbReference type="KEGG" id="fcy:FRACYDRAFT_249440"/>